<evidence type="ECO:0000313" key="2">
    <source>
        <dbReference type="EMBL" id="KAG6949773.1"/>
    </source>
</evidence>
<feature type="non-terminal residue" evidence="2">
    <location>
        <position position="192"/>
    </location>
</feature>
<dbReference type="EMBL" id="JAENGY010001385">
    <property type="protein sequence ID" value="KAG6949773.1"/>
    <property type="molecule type" value="Genomic_DNA"/>
</dbReference>
<keyword evidence="3" id="KW-1185">Reference proteome</keyword>
<name>A0A8J5J0H7_9STRA</name>
<accession>A0A8J5J0H7</accession>
<feature type="compositionally biased region" description="Basic residues" evidence="1">
    <location>
        <begin position="111"/>
        <end position="125"/>
    </location>
</feature>
<feature type="region of interest" description="Disordered" evidence="1">
    <location>
        <begin position="1"/>
        <end position="23"/>
    </location>
</feature>
<dbReference type="Proteomes" id="UP000709295">
    <property type="component" value="Unassembled WGS sequence"/>
</dbReference>
<reference evidence="2" key="1">
    <citation type="submission" date="2021-01" db="EMBL/GenBank/DDBJ databases">
        <title>Phytophthora aleatoria, a newly-described species from Pinus radiata is distinct from Phytophthora cactorum isolates based on comparative genomics.</title>
        <authorList>
            <person name="Mcdougal R."/>
            <person name="Panda P."/>
            <person name="Williams N."/>
            <person name="Studholme D.J."/>
        </authorList>
    </citation>
    <scope>NUCLEOTIDE SEQUENCE</scope>
    <source>
        <strain evidence="2">NZFS 4037</strain>
    </source>
</reference>
<evidence type="ECO:0000313" key="3">
    <source>
        <dbReference type="Proteomes" id="UP000709295"/>
    </source>
</evidence>
<organism evidence="2 3">
    <name type="scientific">Phytophthora aleatoria</name>
    <dbReference type="NCBI Taxonomy" id="2496075"/>
    <lineage>
        <taxon>Eukaryota</taxon>
        <taxon>Sar</taxon>
        <taxon>Stramenopiles</taxon>
        <taxon>Oomycota</taxon>
        <taxon>Peronosporomycetes</taxon>
        <taxon>Peronosporales</taxon>
        <taxon>Peronosporaceae</taxon>
        <taxon>Phytophthora</taxon>
    </lineage>
</organism>
<sequence>TTPGTHETAPLRKKRKVSPGNESEAWSVRNHAAYITLAVVPRIAGKTLTAWTEFFAFWDQFEREQSVVYRTRDCQTAKLYNITRTNHPKRQVPASFGYAFRKYVCTLGRKQKSRSTGKRAKRKERYRAYREERERIRREEAAAQELRRQQDLAESRARHEERMTLQRDEARERHEQFSMLTTTLQKAKENAD</sequence>
<comment type="caution">
    <text evidence="2">The sequence shown here is derived from an EMBL/GenBank/DDBJ whole genome shotgun (WGS) entry which is preliminary data.</text>
</comment>
<feature type="compositionally biased region" description="Basic and acidic residues" evidence="1">
    <location>
        <begin position="126"/>
        <end position="176"/>
    </location>
</feature>
<feature type="region of interest" description="Disordered" evidence="1">
    <location>
        <begin position="111"/>
        <end position="192"/>
    </location>
</feature>
<proteinExistence type="predicted"/>
<evidence type="ECO:0000256" key="1">
    <source>
        <dbReference type="SAM" id="MobiDB-lite"/>
    </source>
</evidence>
<protein>
    <submittedName>
        <fullName evidence="2">Uncharacterized protein</fullName>
    </submittedName>
</protein>
<gene>
    <name evidence="2" type="ORF">JG688_00014487</name>
</gene>
<dbReference type="AlphaFoldDB" id="A0A8J5J0H7"/>